<feature type="region of interest" description="Disordered" evidence="1">
    <location>
        <begin position="339"/>
        <end position="367"/>
    </location>
</feature>
<feature type="compositionally biased region" description="Basic and acidic residues" evidence="1">
    <location>
        <begin position="146"/>
        <end position="155"/>
    </location>
</feature>
<sequence>DQHGARTARRRAIGARRPARATPRLPTGRPPPRLRVGARRRRRLPRGPCRPLGRLLRLAGARGPHPRPAVGPDRRGRRTDPGGPPAGGARRGRRGAAPPRLARLGPALREGAAHAVGPPPRRPGPARLPVRGAGRRRRYVGPGDGRGGRGRDGRARPRALRRLRRRRGLRRRRCAGRRPPRPGRRPAPDGRVPVPLPGGPPAGPLRRGARLRGARPPLAGGRRRLHARAVDQAAHAGGRARRLARGTGRLDRGEAALVDGLRRRRGGRVRPRRAAHVDHRLLGRRRDRHLLRTLRRGRLQAGRADRHPGGLFHLPEGPRQRAQGVRGALLRRPVLDRGGRRRPLRGVGVPVGVRGRRPDGGGPRERL</sequence>
<feature type="compositionally biased region" description="Basic residues" evidence="1">
    <location>
        <begin position="36"/>
        <end position="45"/>
    </location>
</feature>
<feature type="compositionally biased region" description="Low complexity" evidence="1">
    <location>
        <begin position="46"/>
        <end position="63"/>
    </location>
</feature>
<feature type="non-terminal residue" evidence="2">
    <location>
        <position position="367"/>
    </location>
</feature>
<organism evidence="2">
    <name type="scientific">uncultured Rubrobacteraceae bacterium</name>
    <dbReference type="NCBI Taxonomy" id="349277"/>
    <lineage>
        <taxon>Bacteria</taxon>
        <taxon>Bacillati</taxon>
        <taxon>Actinomycetota</taxon>
        <taxon>Rubrobacteria</taxon>
        <taxon>Rubrobacterales</taxon>
        <taxon>Rubrobacteraceae</taxon>
        <taxon>environmental samples</taxon>
    </lineage>
</organism>
<evidence type="ECO:0000256" key="1">
    <source>
        <dbReference type="SAM" id="MobiDB-lite"/>
    </source>
</evidence>
<dbReference type="GO" id="GO:0033961">
    <property type="term" value="F:cis-stilbene-oxide hydrolase activity"/>
    <property type="evidence" value="ECO:0007669"/>
    <property type="project" value="UniProtKB-EC"/>
</dbReference>
<feature type="region of interest" description="Disordered" evidence="1">
    <location>
        <begin position="112"/>
        <end position="224"/>
    </location>
</feature>
<evidence type="ECO:0000313" key="2">
    <source>
        <dbReference type="EMBL" id="CAA9446778.1"/>
    </source>
</evidence>
<feature type="compositionally biased region" description="Pro residues" evidence="1">
    <location>
        <begin position="194"/>
        <end position="203"/>
    </location>
</feature>
<feature type="compositionally biased region" description="Basic and acidic residues" evidence="1">
    <location>
        <begin position="356"/>
        <end position="367"/>
    </location>
</feature>
<dbReference type="EMBL" id="CADCVH010000012">
    <property type="protein sequence ID" value="CAA9446778.1"/>
    <property type="molecule type" value="Genomic_DNA"/>
</dbReference>
<accession>A0A6J4QK54</accession>
<keyword evidence="2" id="KW-0378">Hydrolase</keyword>
<dbReference type="AlphaFoldDB" id="A0A6J4QK54"/>
<feature type="non-terminal residue" evidence="2">
    <location>
        <position position="1"/>
    </location>
</feature>
<proteinExistence type="predicted"/>
<protein>
    <submittedName>
        <fullName evidence="2">Epoxide hydrolase</fullName>
        <ecNumber evidence="2">3.3.2.9</ecNumber>
    </submittedName>
</protein>
<feature type="region of interest" description="Disordered" evidence="1">
    <location>
        <begin position="303"/>
        <end position="325"/>
    </location>
</feature>
<feature type="region of interest" description="Disordered" evidence="1">
    <location>
        <begin position="1"/>
        <end position="99"/>
    </location>
</feature>
<feature type="compositionally biased region" description="Basic residues" evidence="1">
    <location>
        <begin position="156"/>
        <end position="184"/>
    </location>
</feature>
<name>A0A6J4QK54_9ACTN</name>
<reference evidence="2" key="1">
    <citation type="submission" date="2020-02" db="EMBL/GenBank/DDBJ databases">
        <authorList>
            <person name="Meier V. D."/>
        </authorList>
    </citation>
    <scope>NUCLEOTIDE SEQUENCE</scope>
    <source>
        <strain evidence="2">AVDCRST_MAG02</strain>
    </source>
</reference>
<feature type="compositionally biased region" description="Basic residues" evidence="1">
    <location>
        <begin position="1"/>
        <end position="19"/>
    </location>
</feature>
<dbReference type="EC" id="3.3.2.9" evidence="2"/>
<gene>
    <name evidence="2" type="ORF">AVDCRST_MAG02-463</name>
</gene>